<dbReference type="EMBL" id="KE148163">
    <property type="protein sequence ID" value="EPE04039.1"/>
    <property type="molecule type" value="Genomic_DNA"/>
</dbReference>
<accession>S3BRW7</accession>
<dbReference type="OrthoDB" id="40579at2759"/>
<organism evidence="8 9">
    <name type="scientific">Ophiostoma piceae (strain UAMH 11346)</name>
    <name type="common">Sap stain fungus</name>
    <dbReference type="NCBI Taxonomy" id="1262450"/>
    <lineage>
        <taxon>Eukaryota</taxon>
        <taxon>Fungi</taxon>
        <taxon>Dikarya</taxon>
        <taxon>Ascomycota</taxon>
        <taxon>Pezizomycotina</taxon>
        <taxon>Sordariomycetes</taxon>
        <taxon>Sordariomycetidae</taxon>
        <taxon>Ophiostomatales</taxon>
        <taxon>Ophiostomataceae</taxon>
        <taxon>Ophiostoma</taxon>
    </lineage>
</organism>
<gene>
    <name evidence="8" type="ORF">F503_04887</name>
</gene>
<protein>
    <submittedName>
        <fullName evidence="8">C2h2 type zinc finger domain protein</fullName>
    </submittedName>
</protein>
<dbReference type="GO" id="GO:0003677">
    <property type="term" value="F:DNA binding"/>
    <property type="evidence" value="ECO:0007669"/>
    <property type="project" value="InterPro"/>
</dbReference>
<keyword evidence="2" id="KW-0862">Zinc</keyword>
<name>S3BRW7_OPHP1</name>
<dbReference type="OMA" id="STCPLIS"/>
<proteinExistence type="predicted"/>
<dbReference type="VEuPathDB" id="FungiDB:F503_04887"/>
<evidence type="ECO:0000259" key="7">
    <source>
        <dbReference type="Pfam" id="PF04082"/>
    </source>
</evidence>
<dbReference type="InterPro" id="IPR007219">
    <property type="entry name" value="XnlR_reg_dom"/>
</dbReference>
<dbReference type="Pfam" id="PF04082">
    <property type="entry name" value="Fungal_trans"/>
    <property type="match status" value="1"/>
</dbReference>
<feature type="region of interest" description="Disordered" evidence="6">
    <location>
        <begin position="548"/>
        <end position="573"/>
    </location>
</feature>
<keyword evidence="1" id="KW-0479">Metal-binding</keyword>
<keyword evidence="4" id="KW-0804">Transcription</keyword>
<evidence type="ECO:0000256" key="1">
    <source>
        <dbReference type="ARBA" id="ARBA00022723"/>
    </source>
</evidence>
<evidence type="ECO:0000256" key="3">
    <source>
        <dbReference type="ARBA" id="ARBA00023015"/>
    </source>
</evidence>
<feature type="compositionally biased region" description="Polar residues" evidence="6">
    <location>
        <begin position="564"/>
        <end position="573"/>
    </location>
</feature>
<dbReference type="eggNOG" id="KOG1721">
    <property type="taxonomic scope" value="Eukaryota"/>
</dbReference>
<dbReference type="STRING" id="1262450.S3BRW7"/>
<dbReference type="HOGENOM" id="CLU_003487_2_1_1"/>
<evidence type="ECO:0000256" key="5">
    <source>
        <dbReference type="ARBA" id="ARBA00023242"/>
    </source>
</evidence>
<dbReference type="PANTHER" id="PTHR47660:SF2">
    <property type="entry name" value="TRANSCRIPTION FACTOR WITH C2H2 AND ZN(2)-CYS(6) DNA BINDING DOMAIN (EUROFUNG)"/>
    <property type="match status" value="1"/>
</dbReference>
<reference evidence="8 9" key="1">
    <citation type="journal article" date="2013" name="BMC Genomics">
        <title>The genome and transcriptome of the pine saprophyte Ophiostoma piceae, and a comparison with the bark beetle-associated pine pathogen Grosmannia clavigera.</title>
        <authorList>
            <person name="Haridas S."/>
            <person name="Wang Y."/>
            <person name="Lim L."/>
            <person name="Massoumi Alamouti S."/>
            <person name="Jackman S."/>
            <person name="Docking R."/>
            <person name="Robertson G."/>
            <person name="Birol I."/>
            <person name="Bohlmann J."/>
            <person name="Breuil C."/>
        </authorList>
    </citation>
    <scope>NUCLEOTIDE SEQUENCE [LARGE SCALE GENOMIC DNA]</scope>
    <source>
        <strain evidence="8 9">UAMH 11346</strain>
    </source>
</reference>
<feature type="compositionally biased region" description="Basic residues" evidence="6">
    <location>
        <begin position="156"/>
        <end position="170"/>
    </location>
</feature>
<dbReference type="Proteomes" id="UP000016923">
    <property type="component" value="Unassembled WGS sequence"/>
</dbReference>
<evidence type="ECO:0000313" key="9">
    <source>
        <dbReference type="Proteomes" id="UP000016923"/>
    </source>
</evidence>
<evidence type="ECO:0000313" key="8">
    <source>
        <dbReference type="EMBL" id="EPE04039.1"/>
    </source>
</evidence>
<evidence type="ECO:0000256" key="2">
    <source>
        <dbReference type="ARBA" id="ARBA00022833"/>
    </source>
</evidence>
<keyword evidence="3" id="KW-0805">Transcription regulation</keyword>
<dbReference type="GO" id="GO:0008270">
    <property type="term" value="F:zinc ion binding"/>
    <property type="evidence" value="ECO:0007669"/>
    <property type="project" value="InterPro"/>
</dbReference>
<evidence type="ECO:0000256" key="6">
    <source>
        <dbReference type="SAM" id="MobiDB-lite"/>
    </source>
</evidence>
<feature type="domain" description="Xylanolytic transcriptional activator regulatory" evidence="7">
    <location>
        <begin position="287"/>
        <end position="552"/>
    </location>
</feature>
<dbReference type="AlphaFoldDB" id="S3BRW7"/>
<dbReference type="GO" id="GO:0006351">
    <property type="term" value="P:DNA-templated transcription"/>
    <property type="evidence" value="ECO:0007669"/>
    <property type="project" value="InterPro"/>
</dbReference>
<keyword evidence="5" id="KW-0539">Nucleus</keyword>
<sequence>MRQPDDSDLAMPASDAGDMSIDVAGQETTTQLQESNMPGQNMQMAAPPVLDPFAQDMSGFLREVMMPTYPHPNFMHIDHTAPSGLLDFRVDADFTLNDTDYGFLDQLCGDLFTGDAMQPPYSEPPPFQSPLHQSSSSIVAPASAPATTDAAMQLGHPHHASAQHHNRQHNSHPLQQRPKDASGPGATTRQNIALGVEAFRRSALGIWLPAQQDRTDAQMEHLSILTDEAGSPDTRINIDRRCLRETLNRTMRDELLAMIMRTCRTERMSFVVRSFPTAELLGDLIECFFIHHQQQTDSYIHAPSFRPNGQRPELLGAIVASGATTADIRSIRKLGYAMQEVVRTTLVGTCEDANSTTREIWLLQAFLCELQIGLWSGIKRKMEISESHTQVVLTMLRRAGRFQHSQRSAPEPQTQDTGEVLRQKWLAWCKQESFRRMAFHAFVCDAQVSISMQTTPILSYAEMSLPFPASRDLWTAETPEQWKMLYLNRARSDNPQLSLIDFLQQPTELPDHYDVPLASLVILFGLWGMISHHLQLVRVMSHRSTSSSTYTQGLGGGGGDMQRPSGQHQQHGAANTLRHQELLQMLQHVRINMAESPQPLGPETSLVLELLHVNLHCNFADLQLFAGRGDVEDARRVLPDLQQWVASRESRLAVWHAGQVLRAAATFPAKQLHNFYTVAVYHAGLTLWAYGVISQAKTTPTGPSSQPAWGEYPLATQTRSARNQSISSTSTSYSASLPQTLCVDGAESQAVQRFITLGKGVPCIGQFRRAGTGEASAWNDSSFSGGASASASASVSASDSTLVPLSDPEAVMDAVVELLEKNFATKESSDMEESLSPLVENLVQLMKGLGRAARNVSN</sequence>
<feature type="region of interest" description="Disordered" evidence="6">
    <location>
        <begin position="115"/>
        <end position="187"/>
    </location>
</feature>
<feature type="compositionally biased region" description="Low complexity" evidence="6">
    <location>
        <begin position="134"/>
        <end position="151"/>
    </location>
</feature>
<evidence type="ECO:0000256" key="4">
    <source>
        <dbReference type="ARBA" id="ARBA00023163"/>
    </source>
</evidence>
<keyword evidence="9" id="KW-1185">Reference proteome</keyword>
<dbReference type="PANTHER" id="PTHR47660">
    <property type="entry name" value="TRANSCRIPTION FACTOR WITH C2H2 AND ZN(2)-CYS(6) DNA BINDING DOMAIN (EUROFUNG)-RELATED-RELATED"/>
    <property type="match status" value="1"/>
</dbReference>